<sequence length="75" mass="8195">MISSTSAAAATVRCTTAFETRRSMCRNDHEPYGIVMSSGSRKCPPLSNPCKDRFAIAENVENVVIIGHPTHLMDN</sequence>
<dbReference type="EMBL" id="KZ772762">
    <property type="protein sequence ID" value="PTQ33299.1"/>
    <property type="molecule type" value="Genomic_DNA"/>
</dbReference>
<dbReference type="Gramene" id="Mp4g21860.1">
    <property type="protein sequence ID" value="Mp4g21860.1.cds1"/>
    <property type="gene ID" value="Mp4g21860"/>
</dbReference>
<evidence type="ECO:0000313" key="1">
    <source>
        <dbReference type="EMBL" id="PTQ33299.1"/>
    </source>
</evidence>
<keyword evidence="2" id="KW-1185">Reference proteome</keyword>
<reference evidence="2" key="1">
    <citation type="journal article" date="2017" name="Cell">
        <title>Insights into land plant evolution garnered from the Marchantia polymorpha genome.</title>
        <authorList>
            <person name="Bowman J.L."/>
            <person name="Kohchi T."/>
            <person name="Yamato K.T."/>
            <person name="Jenkins J."/>
            <person name="Shu S."/>
            <person name="Ishizaki K."/>
            <person name="Yamaoka S."/>
            <person name="Nishihama R."/>
            <person name="Nakamura Y."/>
            <person name="Berger F."/>
            <person name="Adam C."/>
            <person name="Aki S.S."/>
            <person name="Althoff F."/>
            <person name="Araki T."/>
            <person name="Arteaga-Vazquez M.A."/>
            <person name="Balasubrmanian S."/>
            <person name="Barry K."/>
            <person name="Bauer D."/>
            <person name="Boehm C.R."/>
            <person name="Briginshaw L."/>
            <person name="Caballero-Perez J."/>
            <person name="Catarino B."/>
            <person name="Chen F."/>
            <person name="Chiyoda S."/>
            <person name="Chovatia M."/>
            <person name="Davies K.M."/>
            <person name="Delmans M."/>
            <person name="Demura T."/>
            <person name="Dierschke T."/>
            <person name="Dolan L."/>
            <person name="Dorantes-Acosta A.E."/>
            <person name="Eklund D.M."/>
            <person name="Florent S.N."/>
            <person name="Flores-Sandoval E."/>
            <person name="Fujiyama A."/>
            <person name="Fukuzawa H."/>
            <person name="Galik B."/>
            <person name="Grimanelli D."/>
            <person name="Grimwood J."/>
            <person name="Grossniklaus U."/>
            <person name="Hamada T."/>
            <person name="Haseloff J."/>
            <person name="Hetherington A.J."/>
            <person name="Higo A."/>
            <person name="Hirakawa Y."/>
            <person name="Hundley H.N."/>
            <person name="Ikeda Y."/>
            <person name="Inoue K."/>
            <person name="Inoue S.I."/>
            <person name="Ishida S."/>
            <person name="Jia Q."/>
            <person name="Kakita M."/>
            <person name="Kanazawa T."/>
            <person name="Kawai Y."/>
            <person name="Kawashima T."/>
            <person name="Kennedy M."/>
            <person name="Kinose K."/>
            <person name="Kinoshita T."/>
            <person name="Kohara Y."/>
            <person name="Koide E."/>
            <person name="Komatsu K."/>
            <person name="Kopischke S."/>
            <person name="Kubo M."/>
            <person name="Kyozuka J."/>
            <person name="Lagercrantz U."/>
            <person name="Lin S.S."/>
            <person name="Lindquist E."/>
            <person name="Lipzen A.M."/>
            <person name="Lu C.W."/>
            <person name="De Luna E."/>
            <person name="Martienssen R.A."/>
            <person name="Minamino N."/>
            <person name="Mizutani M."/>
            <person name="Mizutani M."/>
            <person name="Mochizuki N."/>
            <person name="Monte I."/>
            <person name="Mosher R."/>
            <person name="Nagasaki H."/>
            <person name="Nakagami H."/>
            <person name="Naramoto S."/>
            <person name="Nishitani K."/>
            <person name="Ohtani M."/>
            <person name="Okamoto T."/>
            <person name="Okumura M."/>
            <person name="Phillips J."/>
            <person name="Pollak B."/>
            <person name="Reinders A."/>
            <person name="Rovekamp M."/>
            <person name="Sano R."/>
            <person name="Sawa S."/>
            <person name="Schmid M.W."/>
            <person name="Shirakawa M."/>
            <person name="Solano R."/>
            <person name="Spunde A."/>
            <person name="Suetsugu N."/>
            <person name="Sugano S."/>
            <person name="Sugiyama A."/>
            <person name="Sun R."/>
            <person name="Suzuki Y."/>
            <person name="Takenaka M."/>
            <person name="Takezawa D."/>
            <person name="Tomogane H."/>
            <person name="Tsuzuki M."/>
            <person name="Ueda T."/>
            <person name="Umeda M."/>
            <person name="Ward J.M."/>
            <person name="Watanabe Y."/>
            <person name="Yazaki K."/>
            <person name="Yokoyama R."/>
            <person name="Yoshitake Y."/>
            <person name="Yotsui I."/>
            <person name="Zachgo S."/>
            <person name="Schmutz J."/>
        </authorList>
    </citation>
    <scope>NUCLEOTIDE SEQUENCE [LARGE SCALE GENOMIC DNA]</scope>
    <source>
        <strain evidence="2">Tak-1</strain>
    </source>
</reference>
<accession>A0A2R6WHH9</accession>
<name>A0A2R6WHH9_MARPO</name>
<proteinExistence type="predicted"/>
<dbReference type="AlphaFoldDB" id="A0A2R6WHH9"/>
<protein>
    <submittedName>
        <fullName evidence="1">Uncharacterized protein</fullName>
    </submittedName>
</protein>
<gene>
    <name evidence="1" type="ORF">MARPO_0090s0036</name>
</gene>
<dbReference type="Proteomes" id="UP000244005">
    <property type="component" value="Unassembled WGS sequence"/>
</dbReference>
<evidence type="ECO:0000313" key="2">
    <source>
        <dbReference type="Proteomes" id="UP000244005"/>
    </source>
</evidence>
<organism evidence="1 2">
    <name type="scientific">Marchantia polymorpha</name>
    <name type="common">Common liverwort</name>
    <name type="synonym">Marchantia aquatica</name>
    <dbReference type="NCBI Taxonomy" id="3197"/>
    <lineage>
        <taxon>Eukaryota</taxon>
        <taxon>Viridiplantae</taxon>
        <taxon>Streptophyta</taxon>
        <taxon>Embryophyta</taxon>
        <taxon>Marchantiophyta</taxon>
        <taxon>Marchantiopsida</taxon>
        <taxon>Marchantiidae</taxon>
        <taxon>Marchantiales</taxon>
        <taxon>Marchantiaceae</taxon>
        <taxon>Marchantia</taxon>
    </lineage>
</organism>